<dbReference type="InterPro" id="IPR000477">
    <property type="entry name" value="RT_dom"/>
</dbReference>
<evidence type="ECO:0000259" key="1">
    <source>
        <dbReference type="PROSITE" id="PS50878"/>
    </source>
</evidence>
<organism evidence="2 3">
    <name type="scientific">Cajanus cajan</name>
    <name type="common">Pigeon pea</name>
    <name type="synonym">Cajanus indicus</name>
    <dbReference type="NCBI Taxonomy" id="3821"/>
    <lineage>
        <taxon>Eukaryota</taxon>
        <taxon>Viridiplantae</taxon>
        <taxon>Streptophyta</taxon>
        <taxon>Embryophyta</taxon>
        <taxon>Tracheophyta</taxon>
        <taxon>Spermatophyta</taxon>
        <taxon>Magnoliopsida</taxon>
        <taxon>eudicotyledons</taxon>
        <taxon>Gunneridae</taxon>
        <taxon>Pentapetalae</taxon>
        <taxon>rosids</taxon>
        <taxon>fabids</taxon>
        <taxon>Fabales</taxon>
        <taxon>Fabaceae</taxon>
        <taxon>Papilionoideae</taxon>
        <taxon>50 kb inversion clade</taxon>
        <taxon>NPAAA clade</taxon>
        <taxon>indigoferoid/millettioid clade</taxon>
        <taxon>Phaseoleae</taxon>
        <taxon>Cajanus</taxon>
    </lineage>
</organism>
<dbReference type="Pfam" id="PF00078">
    <property type="entry name" value="RVT_1"/>
    <property type="match status" value="1"/>
</dbReference>
<dbReference type="AlphaFoldDB" id="A0A151TAX2"/>
<dbReference type="InterPro" id="IPR043502">
    <property type="entry name" value="DNA/RNA_pol_sf"/>
</dbReference>
<reference evidence="2 3" key="1">
    <citation type="journal article" date="2012" name="Nat. Biotechnol.">
        <title>Draft genome sequence of pigeonpea (Cajanus cajan), an orphan legume crop of resource-poor farmers.</title>
        <authorList>
            <person name="Varshney R.K."/>
            <person name="Chen W."/>
            <person name="Li Y."/>
            <person name="Bharti A.K."/>
            <person name="Saxena R.K."/>
            <person name="Schlueter J.A."/>
            <person name="Donoghue M.T."/>
            <person name="Azam S."/>
            <person name="Fan G."/>
            <person name="Whaley A.M."/>
            <person name="Farmer A.D."/>
            <person name="Sheridan J."/>
            <person name="Iwata A."/>
            <person name="Tuteja R."/>
            <person name="Penmetsa R.V."/>
            <person name="Wu W."/>
            <person name="Upadhyaya H.D."/>
            <person name="Yang S.P."/>
            <person name="Shah T."/>
            <person name="Saxena K.B."/>
            <person name="Michael T."/>
            <person name="McCombie W.R."/>
            <person name="Yang B."/>
            <person name="Zhang G."/>
            <person name="Yang H."/>
            <person name="Wang J."/>
            <person name="Spillane C."/>
            <person name="Cook D.R."/>
            <person name="May G.D."/>
            <person name="Xu X."/>
            <person name="Jackson S.A."/>
        </authorList>
    </citation>
    <scope>NUCLEOTIDE SEQUENCE [LARGE SCALE GENOMIC DNA]</scope>
    <source>
        <strain evidence="3">cv. Asha</strain>
    </source>
</reference>
<dbReference type="PANTHER" id="PTHR31635">
    <property type="entry name" value="REVERSE TRANSCRIPTASE DOMAIN-CONTAINING PROTEIN-RELATED"/>
    <property type="match status" value="1"/>
</dbReference>
<dbReference type="Gramene" id="C.cajan_18259.t">
    <property type="protein sequence ID" value="C.cajan_18259.t.cds1"/>
    <property type="gene ID" value="C.cajan_18259"/>
</dbReference>
<dbReference type="EMBL" id="CM003609">
    <property type="protein sequence ID" value="KYP64202.1"/>
    <property type="molecule type" value="Genomic_DNA"/>
</dbReference>
<dbReference type="PANTHER" id="PTHR31635:SF196">
    <property type="entry name" value="REVERSE TRANSCRIPTASE DOMAIN-CONTAINING PROTEIN-RELATED"/>
    <property type="match status" value="1"/>
</dbReference>
<feature type="non-terminal residue" evidence="2">
    <location>
        <position position="1"/>
    </location>
</feature>
<evidence type="ECO:0000313" key="2">
    <source>
        <dbReference type="EMBL" id="KYP64202.1"/>
    </source>
</evidence>
<dbReference type="CDD" id="cd01650">
    <property type="entry name" value="RT_nLTR_like"/>
    <property type="match status" value="1"/>
</dbReference>
<sequence length="320" mass="36864">QRAKSFWLKHGDTNSKFFHASMNARRTHNKISNLQDNEGNVISTQEDIELHAKTYFTNLFSYMDVDSSAVLDTIEARISDEDNKTLTSILTIEEIKDALFQMHRDKSPGPDGFNSAFFKHFWSKCSQDILFSCNHWLEVGKLPDHINDTTIILIPKKDKPDSIQHFRPISLCNVIYKVLSKTLATRLKQILHKCISMEQSAFVNNRHITDNMIISNEIMHFLHCHKRGLKKEVALKLDLSKAFDRVSWSYINNVMERMGFSPKWINWIMLCITSVSSKVMVNGNYTDEFSPEQGLRQGDPLSPYLFIIGMEGLTSLIKKS</sequence>
<evidence type="ECO:0000313" key="3">
    <source>
        <dbReference type="Proteomes" id="UP000075243"/>
    </source>
</evidence>
<dbReference type="Proteomes" id="UP000075243">
    <property type="component" value="Chromosome 7"/>
</dbReference>
<feature type="domain" description="Reverse transcriptase" evidence="1">
    <location>
        <begin position="135"/>
        <end position="320"/>
    </location>
</feature>
<proteinExistence type="predicted"/>
<gene>
    <name evidence="2" type="ORF">KK1_018793</name>
</gene>
<protein>
    <submittedName>
        <fullName evidence="2">Transposon TX1 uncharacterized</fullName>
    </submittedName>
</protein>
<name>A0A151TAX2_CAJCA</name>
<dbReference type="PROSITE" id="PS50878">
    <property type="entry name" value="RT_POL"/>
    <property type="match status" value="1"/>
</dbReference>
<dbReference type="OMA" id="KWINWIM"/>
<dbReference type="SUPFAM" id="SSF56672">
    <property type="entry name" value="DNA/RNA polymerases"/>
    <property type="match status" value="1"/>
</dbReference>
<keyword evidence="3" id="KW-1185">Reference proteome</keyword>
<dbReference type="STRING" id="3821.A0A151TAX2"/>
<accession>A0A151TAX2</accession>